<dbReference type="InterPro" id="IPR001783">
    <property type="entry name" value="Lumazine-bd"/>
</dbReference>
<evidence type="ECO:0000259" key="11">
    <source>
        <dbReference type="PROSITE" id="PS51177"/>
    </source>
</evidence>
<reference evidence="12" key="1">
    <citation type="journal article" date="2014" name="Int. J. Syst. Evol. Microbiol.">
        <title>Complete genome sequence of Corynebacterium casei LMG S-19264T (=DSM 44701T), isolated from a smear-ripened cheese.</title>
        <authorList>
            <consortium name="US DOE Joint Genome Institute (JGI-PGF)"/>
            <person name="Walter F."/>
            <person name="Albersmeier A."/>
            <person name="Kalinowski J."/>
            <person name="Ruckert C."/>
        </authorList>
    </citation>
    <scope>NUCLEOTIDE SEQUENCE</scope>
    <source>
        <strain evidence="12">CGMCC 1.12426</strain>
    </source>
</reference>
<protein>
    <recommendedName>
        <fullName evidence="5 9">Riboflavin synthase</fullName>
        <ecNumber evidence="4 9">2.5.1.9</ecNumber>
    </recommendedName>
</protein>
<reference evidence="12" key="2">
    <citation type="submission" date="2020-09" db="EMBL/GenBank/DDBJ databases">
        <authorList>
            <person name="Sun Q."/>
            <person name="Zhou Y."/>
        </authorList>
    </citation>
    <scope>NUCLEOTIDE SEQUENCE</scope>
    <source>
        <strain evidence="12">CGMCC 1.12426</strain>
    </source>
</reference>
<accession>A0A916TLH4</accession>
<proteinExistence type="predicted"/>
<evidence type="ECO:0000256" key="2">
    <source>
        <dbReference type="ARBA" id="ARBA00002803"/>
    </source>
</evidence>
<dbReference type="OrthoDB" id="9788537at2"/>
<keyword evidence="6" id="KW-0686">Riboflavin biosynthesis</keyword>
<evidence type="ECO:0000256" key="8">
    <source>
        <dbReference type="ARBA" id="ARBA00022737"/>
    </source>
</evidence>
<dbReference type="GO" id="GO:0004746">
    <property type="term" value="F:riboflavin synthase activity"/>
    <property type="evidence" value="ECO:0007669"/>
    <property type="project" value="UniProtKB-UniRule"/>
</dbReference>
<dbReference type="InterPro" id="IPR017938">
    <property type="entry name" value="Riboflavin_synthase-like_b-brl"/>
</dbReference>
<evidence type="ECO:0000313" key="13">
    <source>
        <dbReference type="Proteomes" id="UP000605148"/>
    </source>
</evidence>
<evidence type="ECO:0000256" key="1">
    <source>
        <dbReference type="ARBA" id="ARBA00000968"/>
    </source>
</evidence>
<keyword evidence="7" id="KW-0808">Transferase</keyword>
<gene>
    <name evidence="12" type="ORF">GCM10011316_30910</name>
</gene>
<dbReference type="Gene3D" id="2.40.30.20">
    <property type="match status" value="2"/>
</dbReference>
<keyword evidence="13" id="KW-1185">Reference proteome</keyword>
<evidence type="ECO:0000256" key="7">
    <source>
        <dbReference type="ARBA" id="ARBA00022679"/>
    </source>
</evidence>
<comment type="function">
    <text evidence="2">Catalyzes the dismutation of two molecules of 6,7-dimethyl-8-ribityllumazine, resulting in the formation of riboflavin and 5-amino-6-(D-ribitylamino)uracil.</text>
</comment>
<feature type="domain" description="Lumazine-binding" evidence="11">
    <location>
        <begin position="1"/>
        <end position="100"/>
    </location>
</feature>
<dbReference type="NCBIfam" id="TIGR00187">
    <property type="entry name" value="ribE"/>
    <property type="match status" value="1"/>
</dbReference>
<dbReference type="EMBL" id="BMFA01000009">
    <property type="protein sequence ID" value="GGB56590.1"/>
    <property type="molecule type" value="Genomic_DNA"/>
</dbReference>
<dbReference type="PANTHER" id="PTHR21098:SF12">
    <property type="entry name" value="RIBOFLAVIN SYNTHASE"/>
    <property type="match status" value="1"/>
</dbReference>
<dbReference type="PIRSF" id="PIRSF000498">
    <property type="entry name" value="Riboflavin_syn_A"/>
    <property type="match status" value="1"/>
</dbReference>
<dbReference type="AlphaFoldDB" id="A0A916TLH4"/>
<keyword evidence="8" id="KW-0677">Repeat</keyword>
<dbReference type="PANTHER" id="PTHR21098">
    <property type="entry name" value="RIBOFLAVIN SYNTHASE ALPHA CHAIN"/>
    <property type="match status" value="1"/>
</dbReference>
<name>A0A916TLH4_9HYPH</name>
<comment type="caution">
    <text evidence="12">The sequence shown here is derived from an EMBL/GenBank/DDBJ whole genome shotgun (WGS) entry which is preliminary data.</text>
</comment>
<sequence>MFTGIVTDLGEILYVESIPAGIRTRIRTIYDPDTIDIGASIACGGPCHTVTAKGHTGAFGWFEVESAAETLALTTAKDWKPGMKLNLERSLTMGAELGGHLVLGHVDGLAVITKREDHPGSVYFQFQAPADLARFIAKKGSVALDGTSLTVNEAEGDLFSVFLIPHTLGVTTWSDRQVGDPVNLEVDMMARYAARLAEFSGPASAGGH</sequence>
<dbReference type="PROSITE" id="PS51177">
    <property type="entry name" value="LUMAZINE_BIND"/>
    <property type="match status" value="2"/>
</dbReference>
<dbReference type="FunFam" id="2.40.30.20:FF:000004">
    <property type="entry name" value="Riboflavin synthase, alpha subunit"/>
    <property type="match status" value="1"/>
</dbReference>
<evidence type="ECO:0000256" key="3">
    <source>
        <dbReference type="ARBA" id="ARBA00004887"/>
    </source>
</evidence>
<dbReference type="RefSeq" id="WP_150497176.1">
    <property type="nucleotide sequence ID" value="NZ_BMFA01000009.1"/>
</dbReference>
<dbReference type="GO" id="GO:0009231">
    <property type="term" value="P:riboflavin biosynthetic process"/>
    <property type="evidence" value="ECO:0007669"/>
    <property type="project" value="UniProtKB-KW"/>
</dbReference>
<evidence type="ECO:0000256" key="5">
    <source>
        <dbReference type="ARBA" id="ARBA00013950"/>
    </source>
</evidence>
<dbReference type="Pfam" id="PF00677">
    <property type="entry name" value="Lum_binding"/>
    <property type="match status" value="2"/>
</dbReference>
<evidence type="ECO:0000256" key="10">
    <source>
        <dbReference type="PROSITE-ProRule" id="PRU00524"/>
    </source>
</evidence>
<dbReference type="Proteomes" id="UP000605148">
    <property type="component" value="Unassembled WGS sequence"/>
</dbReference>
<dbReference type="NCBIfam" id="NF006767">
    <property type="entry name" value="PRK09289.1"/>
    <property type="match status" value="1"/>
</dbReference>
<dbReference type="InterPro" id="IPR026017">
    <property type="entry name" value="Lumazine-bd_dom"/>
</dbReference>
<evidence type="ECO:0000256" key="9">
    <source>
        <dbReference type="NCBIfam" id="TIGR00187"/>
    </source>
</evidence>
<dbReference type="InterPro" id="IPR023366">
    <property type="entry name" value="ATP_synth_asu-like_sf"/>
</dbReference>
<organism evidence="12 13">
    <name type="scientific">Roseibium aquae</name>
    <dbReference type="NCBI Taxonomy" id="1323746"/>
    <lineage>
        <taxon>Bacteria</taxon>
        <taxon>Pseudomonadati</taxon>
        <taxon>Pseudomonadota</taxon>
        <taxon>Alphaproteobacteria</taxon>
        <taxon>Hyphomicrobiales</taxon>
        <taxon>Stappiaceae</taxon>
        <taxon>Roseibium</taxon>
    </lineage>
</organism>
<feature type="domain" description="Lumazine-binding" evidence="11">
    <location>
        <begin position="101"/>
        <end position="197"/>
    </location>
</feature>
<feature type="repeat" description="Lumazine-binding" evidence="10">
    <location>
        <begin position="1"/>
        <end position="100"/>
    </location>
</feature>
<comment type="catalytic activity">
    <reaction evidence="1">
        <text>2 6,7-dimethyl-8-(1-D-ribityl)lumazine + H(+) = 5-amino-6-(D-ribitylamino)uracil + riboflavin</text>
        <dbReference type="Rhea" id="RHEA:20772"/>
        <dbReference type="ChEBI" id="CHEBI:15378"/>
        <dbReference type="ChEBI" id="CHEBI:15934"/>
        <dbReference type="ChEBI" id="CHEBI:57986"/>
        <dbReference type="ChEBI" id="CHEBI:58201"/>
        <dbReference type="EC" id="2.5.1.9"/>
    </reaction>
</comment>
<dbReference type="EC" id="2.5.1.9" evidence="4 9"/>
<evidence type="ECO:0000256" key="4">
    <source>
        <dbReference type="ARBA" id="ARBA00012827"/>
    </source>
</evidence>
<evidence type="ECO:0000313" key="12">
    <source>
        <dbReference type="EMBL" id="GGB56590.1"/>
    </source>
</evidence>
<dbReference type="SUPFAM" id="SSF63380">
    <property type="entry name" value="Riboflavin synthase domain-like"/>
    <property type="match status" value="2"/>
</dbReference>
<comment type="pathway">
    <text evidence="3">Cofactor biosynthesis; riboflavin biosynthesis; riboflavin from 2-hydroxy-3-oxobutyl phosphate and 5-amino-6-(D-ribitylamino)uracil: step 2/2.</text>
</comment>
<dbReference type="CDD" id="cd00402">
    <property type="entry name" value="Riboflavin_synthase_like"/>
    <property type="match status" value="1"/>
</dbReference>
<evidence type="ECO:0000256" key="6">
    <source>
        <dbReference type="ARBA" id="ARBA00022619"/>
    </source>
</evidence>
<feature type="repeat" description="Lumazine-binding" evidence="10">
    <location>
        <begin position="101"/>
        <end position="197"/>
    </location>
</feature>